<accession>A0A0D2CSC4</accession>
<dbReference type="InterPro" id="IPR005829">
    <property type="entry name" value="Sugar_transporter_CS"/>
</dbReference>
<proteinExistence type="inferred from homology"/>
<name>A0A0D2CSC4_9EURO</name>
<dbReference type="PANTHER" id="PTHR48022">
    <property type="entry name" value="PLASTIDIC GLUCOSE TRANSPORTER 4"/>
    <property type="match status" value="1"/>
</dbReference>
<gene>
    <name evidence="8" type="ORF">PV04_04008</name>
</gene>
<dbReference type="InterPro" id="IPR050360">
    <property type="entry name" value="MFS_Sugar_Transporters"/>
</dbReference>
<feature type="transmembrane region" description="Helical" evidence="6">
    <location>
        <begin position="102"/>
        <end position="123"/>
    </location>
</feature>
<comment type="similarity">
    <text evidence="2">Belongs to the major facilitator superfamily. Sugar transporter (TC 2.A.1.1) family.</text>
</comment>
<evidence type="ECO:0000256" key="4">
    <source>
        <dbReference type="ARBA" id="ARBA00022989"/>
    </source>
</evidence>
<protein>
    <recommendedName>
        <fullName evidence="7">Major facilitator superfamily (MFS) profile domain-containing protein</fullName>
    </recommendedName>
</protein>
<dbReference type="AlphaFoldDB" id="A0A0D2CSC4"/>
<organism evidence="8 9">
    <name type="scientific">Phialophora macrospora</name>
    <dbReference type="NCBI Taxonomy" id="1851006"/>
    <lineage>
        <taxon>Eukaryota</taxon>
        <taxon>Fungi</taxon>
        <taxon>Dikarya</taxon>
        <taxon>Ascomycota</taxon>
        <taxon>Pezizomycotina</taxon>
        <taxon>Eurotiomycetes</taxon>
        <taxon>Chaetothyriomycetidae</taxon>
        <taxon>Chaetothyriales</taxon>
        <taxon>Herpotrichiellaceae</taxon>
        <taxon>Phialophora</taxon>
    </lineage>
</organism>
<feature type="transmembrane region" description="Helical" evidence="6">
    <location>
        <begin position="303"/>
        <end position="322"/>
    </location>
</feature>
<evidence type="ECO:0000313" key="8">
    <source>
        <dbReference type="EMBL" id="KIW68036.1"/>
    </source>
</evidence>
<evidence type="ECO:0000256" key="6">
    <source>
        <dbReference type="SAM" id="Phobius"/>
    </source>
</evidence>
<evidence type="ECO:0000256" key="1">
    <source>
        <dbReference type="ARBA" id="ARBA00004141"/>
    </source>
</evidence>
<feature type="transmembrane region" description="Helical" evidence="6">
    <location>
        <begin position="36"/>
        <end position="58"/>
    </location>
</feature>
<dbReference type="InterPro" id="IPR036259">
    <property type="entry name" value="MFS_trans_sf"/>
</dbReference>
<feature type="transmembrane region" description="Helical" evidence="6">
    <location>
        <begin position="334"/>
        <end position="356"/>
    </location>
</feature>
<feature type="transmembrane region" description="Helical" evidence="6">
    <location>
        <begin position="70"/>
        <end position="90"/>
    </location>
</feature>
<dbReference type="HOGENOM" id="CLU_001265_30_13_1"/>
<sequence length="443" mass="49408">MYLPDKFGRLNIVRFASVISIVGAGMQTGARSLGVLLAGRAIGGIACGIIVALCPLYASEISPPHVRGRVGGLYNININVSYSLTEWMGLGFSYIKSGQLKWRIFVGLQLVCAAIMLAGSIWMPESPRWLVMQGHHEEALTVLEKLHGSHLPLASDDDVPFFRREFNQIEAQIKLEQQTRQLGIVAILKRPSYRRRLFIITFFFAFQQLTAIIPLQNYQVILYQSLGISGKLPLVLVGVWGTLGVIFSCGGAFFFDRLGRRKSFFISMSGVLVGSIMLVAFWARYEHSNNTNKTLGSLALWSMFTYLVGYAWILNSFGYAYTPEILPMEIRATGVAVGFATLNAIIIMLVQVTPIAIDAISWRYFLIFVFTDLIFVIVFYFQFPETANIPLEEVAALFGDKVAVTLSEAIKLEETGQEVHVEDVTPQKIARLGTDRRSDTTFE</sequence>
<comment type="subcellular location">
    <subcellularLocation>
        <location evidence="1">Membrane</location>
        <topology evidence="1">Multi-pass membrane protein</topology>
    </subcellularLocation>
</comment>
<feature type="domain" description="Major facilitator superfamily (MFS) profile" evidence="7">
    <location>
        <begin position="1"/>
        <end position="387"/>
    </location>
</feature>
<feature type="transmembrane region" description="Helical" evidence="6">
    <location>
        <begin position="235"/>
        <end position="255"/>
    </location>
</feature>
<dbReference type="Gene3D" id="1.20.1250.20">
    <property type="entry name" value="MFS general substrate transporter like domains"/>
    <property type="match status" value="1"/>
</dbReference>
<evidence type="ECO:0000256" key="5">
    <source>
        <dbReference type="ARBA" id="ARBA00023136"/>
    </source>
</evidence>
<dbReference type="InterPro" id="IPR020846">
    <property type="entry name" value="MFS_dom"/>
</dbReference>
<feature type="transmembrane region" description="Helical" evidence="6">
    <location>
        <begin position="12"/>
        <end position="30"/>
    </location>
</feature>
<feature type="transmembrane region" description="Helical" evidence="6">
    <location>
        <begin position="264"/>
        <end position="283"/>
    </location>
</feature>
<evidence type="ECO:0000259" key="7">
    <source>
        <dbReference type="PROSITE" id="PS50850"/>
    </source>
</evidence>
<dbReference type="PANTHER" id="PTHR48022:SF11">
    <property type="entry name" value="MONOSACCHARIDE TRANSPORTER (HXT8), PUTATIVE (AFU_ORTHOLOGUE AFUA_2G08120)-RELATED"/>
    <property type="match status" value="1"/>
</dbReference>
<dbReference type="Pfam" id="PF00083">
    <property type="entry name" value="Sugar_tr"/>
    <property type="match status" value="1"/>
</dbReference>
<reference evidence="8 9" key="1">
    <citation type="submission" date="2015-01" db="EMBL/GenBank/DDBJ databases">
        <title>The Genome Sequence of Capronia semiimmersa CBS27337.</title>
        <authorList>
            <consortium name="The Broad Institute Genomics Platform"/>
            <person name="Cuomo C."/>
            <person name="de Hoog S."/>
            <person name="Gorbushina A."/>
            <person name="Stielow B."/>
            <person name="Teixiera M."/>
            <person name="Abouelleil A."/>
            <person name="Chapman S.B."/>
            <person name="Priest M."/>
            <person name="Young S.K."/>
            <person name="Wortman J."/>
            <person name="Nusbaum C."/>
            <person name="Birren B."/>
        </authorList>
    </citation>
    <scope>NUCLEOTIDE SEQUENCE [LARGE SCALE GENOMIC DNA]</scope>
    <source>
        <strain evidence="8 9">CBS 27337</strain>
    </source>
</reference>
<dbReference type="EMBL" id="KN846958">
    <property type="protein sequence ID" value="KIW68036.1"/>
    <property type="molecule type" value="Genomic_DNA"/>
</dbReference>
<dbReference type="Proteomes" id="UP000054266">
    <property type="component" value="Unassembled WGS sequence"/>
</dbReference>
<evidence type="ECO:0000256" key="3">
    <source>
        <dbReference type="ARBA" id="ARBA00022692"/>
    </source>
</evidence>
<keyword evidence="5 6" id="KW-0472">Membrane</keyword>
<dbReference type="GO" id="GO:0005351">
    <property type="term" value="F:carbohydrate:proton symporter activity"/>
    <property type="evidence" value="ECO:0007669"/>
    <property type="project" value="TreeGrafter"/>
</dbReference>
<dbReference type="SUPFAM" id="SSF103473">
    <property type="entry name" value="MFS general substrate transporter"/>
    <property type="match status" value="1"/>
</dbReference>
<dbReference type="PROSITE" id="PS00217">
    <property type="entry name" value="SUGAR_TRANSPORT_2"/>
    <property type="match status" value="1"/>
</dbReference>
<dbReference type="InterPro" id="IPR005828">
    <property type="entry name" value="MFS_sugar_transport-like"/>
</dbReference>
<dbReference type="PROSITE" id="PS50850">
    <property type="entry name" value="MFS"/>
    <property type="match status" value="1"/>
</dbReference>
<evidence type="ECO:0000256" key="2">
    <source>
        <dbReference type="ARBA" id="ARBA00010992"/>
    </source>
</evidence>
<dbReference type="GO" id="GO:0016020">
    <property type="term" value="C:membrane"/>
    <property type="evidence" value="ECO:0007669"/>
    <property type="project" value="UniProtKB-SubCell"/>
</dbReference>
<evidence type="ECO:0000313" key="9">
    <source>
        <dbReference type="Proteomes" id="UP000054266"/>
    </source>
</evidence>
<keyword evidence="4 6" id="KW-1133">Transmembrane helix</keyword>
<keyword evidence="3 6" id="KW-0812">Transmembrane</keyword>
<feature type="transmembrane region" description="Helical" evidence="6">
    <location>
        <begin position="197"/>
        <end position="215"/>
    </location>
</feature>
<keyword evidence="9" id="KW-1185">Reference proteome</keyword>
<feature type="transmembrane region" description="Helical" evidence="6">
    <location>
        <begin position="362"/>
        <end position="381"/>
    </location>
</feature>